<sequence length="124" mass="14141">MTDHATTIRAYWAAAEARDWDTFASLLSPGVVYVVAQTRERVTGREAYVRFNREFPGDWHLRARRVVADDDGGASWLDFTLGDETMTGISFFTFDEAGLIASVDDFWPEPYDPPSGREHLTERY</sequence>
<protein>
    <recommendedName>
        <fullName evidence="1">SnoaL-like domain-containing protein</fullName>
    </recommendedName>
</protein>
<proteinExistence type="predicted"/>
<evidence type="ECO:0000313" key="2">
    <source>
        <dbReference type="EMBL" id="CUR59553.1"/>
    </source>
</evidence>
<accession>A0A2P2CC48</accession>
<dbReference type="InterPro" id="IPR037401">
    <property type="entry name" value="SnoaL-like"/>
</dbReference>
<evidence type="ECO:0000259" key="1">
    <source>
        <dbReference type="Pfam" id="PF12680"/>
    </source>
</evidence>
<dbReference type="EMBL" id="CZKA01000058">
    <property type="protein sequence ID" value="CUR59553.1"/>
    <property type="molecule type" value="Genomic_DNA"/>
</dbReference>
<dbReference type="SUPFAM" id="SSF54427">
    <property type="entry name" value="NTF2-like"/>
    <property type="match status" value="1"/>
</dbReference>
<dbReference type="Gene3D" id="3.10.450.50">
    <property type="match status" value="1"/>
</dbReference>
<gene>
    <name evidence="2" type="ORF">NOCA2610063</name>
</gene>
<dbReference type="AlphaFoldDB" id="A0A2P2CC48"/>
<reference evidence="2" key="1">
    <citation type="submission" date="2015-08" db="EMBL/GenBank/DDBJ databases">
        <authorList>
            <person name="Babu N.S."/>
            <person name="Beckwith C.J."/>
            <person name="Beseler K.G."/>
            <person name="Brison A."/>
            <person name="Carone J.V."/>
            <person name="Caskin T.P."/>
            <person name="Diamond M."/>
            <person name="Durham M.E."/>
            <person name="Foxe J.M."/>
            <person name="Go M."/>
            <person name="Henderson B.A."/>
            <person name="Jones I.B."/>
            <person name="McGettigan J.A."/>
            <person name="Micheletti S.J."/>
            <person name="Nasrallah M.E."/>
            <person name="Ortiz D."/>
            <person name="Piller C.R."/>
            <person name="Privatt S.R."/>
            <person name="Schneider S.L."/>
            <person name="Sharp S."/>
            <person name="Smith T.C."/>
            <person name="Stanton J.D."/>
            <person name="Ullery H.E."/>
            <person name="Wilson R.J."/>
            <person name="Serrano M.G."/>
            <person name="Buck G."/>
            <person name="Lee V."/>
            <person name="Wang Y."/>
            <person name="Carvalho R."/>
            <person name="Voegtly L."/>
            <person name="Shi R."/>
            <person name="Duckworth R."/>
            <person name="Johnson A."/>
            <person name="Loviza R."/>
            <person name="Walstead R."/>
            <person name="Shah Z."/>
            <person name="Kiflezghi M."/>
            <person name="Wade K."/>
            <person name="Ball S.L."/>
            <person name="Bradley K.W."/>
            <person name="Asai D.J."/>
            <person name="Bowman C.A."/>
            <person name="Russell D.A."/>
            <person name="Pope W.H."/>
            <person name="Jacobs-Sera D."/>
            <person name="Hendrix R.W."/>
            <person name="Hatfull G.F."/>
        </authorList>
    </citation>
    <scope>NUCLEOTIDE SEQUENCE</scope>
</reference>
<dbReference type="InterPro" id="IPR032710">
    <property type="entry name" value="NTF2-like_dom_sf"/>
</dbReference>
<dbReference type="Pfam" id="PF12680">
    <property type="entry name" value="SnoaL_2"/>
    <property type="match status" value="1"/>
</dbReference>
<organism evidence="2">
    <name type="scientific">metagenome</name>
    <dbReference type="NCBI Taxonomy" id="256318"/>
    <lineage>
        <taxon>unclassified sequences</taxon>
        <taxon>metagenomes</taxon>
    </lineage>
</organism>
<name>A0A2P2CC48_9ZZZZ</name>
<feature type="domain" description="SnoaL-like" evidence="1">
    <location>
        <begin position="8"/>
        <end position="102"/>
    </location>
</feature>